<comment type="caution">
    <text evidence="7">The sequence shown here is derived from an EMBL/GenBank/DDBJ whole genome shotgun (WGS) entry which is preliminary data.</text>
</comment>
<sequence length="1512" mass="174276">MLNNTDYLSKNAYLEKKLAMVKSKKDGDKSSKKYKGLKESRLSLSQKRLWFLNKLYPESSAYNIPEAVQLVGALDIKKLEKSINTIIKRHEILRTEYIDDGEEPRQRVKDFCYKKIRKIDLGKFPYQDREWLAMELIKRQAAKPFKLTKDSLFTYRLYCIHESCHILFLNFHHSIYDGWSSGLFWKELCALYNSNGEEDLLPKLEIQFTGFAEWEQEEVMKPYMRDQLQFWRETLHNAEVLDITADKRRDTTEERNRGNIVEGFLPEKLRADILRLCHDNEVTVYMFLLTVYKILLHKYTGKADLIVGSPIAGRKNKEFESLIGFFVNTLPIRTKLDCKQSFLNLLGQVKETVLKAMDNQDIPFDKIVNELKPDRDVGINPFFQTTFTYQPEGEGIALKGLEMSNLEINNYTSKFDLSLFAIDTSNNGLKVVTEYNDSLFHQSTIERFTDHFITLLRRIVEQPTTAIHKLSILTNLEKKQLLNEWNKNEVHYDPTDYIHKMFEQCVQNNPKRTALLVNGNEYTYQEINNEANKIANYLKKIGVKNGDFIGINIKRSKELIVSILGVLKAGGAYIPLDPSYPQDRIHYMLDKSNLNYLITQTPEQFKSETIRKIDLREVENESTEFIDDSNHVTSGNDAAYMIFTSGSTGKPKGVVIEHKGLCNLVHAQKEIFTVKEEDRILQFASMSFDASVWEIFMGLANGATLCLMPEDFDNLDIDFISFLTVNKITIGTFPASFLANINPEDVPELKKVIVAGERCPINVAKEWSKHKEFWNAYGPSETTVCATVHKYHNEEIIPIGRPIPNSEVYVLDEQMELVPVGVPGELYIGGIGLAREYFNDPVLTNKKFVKNPFKEGNERLYKSGDRVKYLPDGTIDFLDRIDNQVKIRGFRVELGEIENALLEIEGVSKAVVDLKTMENKHSKLVAYITLHKEKIISREGILSQLKDQLPGYMIPASIIELEQFPYTPNGKVDRKRLPAPETIIKVSRSDNDSISPVQSKLKDIWEEVLNKESIHIEDNFFELGGDSLLILKIISRAKERGLFFTPRVLYQNPTIKRLSEYVKENEEINSQHSSLEGEFSLSPIQEWFFERNLTDEHHWNFSMLFSVSSQVDTDIVKQAVNRLYSYHDALRLNFKKVDGQVKQYYGDESYEMPFDIIEVGKDEDISTEINRIGSIYQSSLDVKSNLIRAVFIKTEGKENKLLLVIHHLVTDWISGGIIFEDLSQIIQSLSVGEEIKLPAKTHSFKGWIERLEEYSKRPDLLNETEFWLTVHTSNQPRIPLDFSKGENIRNSVDEISIVLDRETTKRLLHVGLEELNSKLDKVLLACVIKAVMEWSNQTSVLIDIDSHGREDIFNNMDISRTVGWFTNLYPFLYTGREDKSIEDTVYSVGERMEEIPNNGLGYGVLRYLNDSIKFNHLDSEILFNFFGNGNHYSENRNDSSQSLVEMAEEFAGSLNSSKQERAHKFEVLGVIKNGELIVSWHYSRHLHKRETVEELIGKVKSYLEGIVLSHVN</sequence>
<name>A0ABW5RM18_9BACI</name>
<dbReference type="PROSITE" id="PS50075">
    <property type="entry name" value="CARRIER"/>
    <property type="match status" value="1"/>
</dbReference>
<dbReference type="SUPFAM" id="SSF47336">
    <property type="entry name" value="ACP-like"/>
    <property type="match status" value="1"/>
</dbReference>
<comment type="cofactor">
    <cofactor evidence="1">
        <name>pantetheine 4'-phosphate</name>
        <dbReference type="ChEBI" id="CHEBI:47942"/>
    </cofactor>
</comment>
<dbReference type="InterPro" id="IPR010060">
    <property type="entry name" value="NRPS_synth"/>
</dbReference>
<evidence type="ECO:0000256" key="1">
    <source>
        <dbReference type="ARBA" id="ARBA00001957"/>
    </source>
</evidence>
<dbReference type="SUPFAM" id="SSF52777">
    <property type="entry name" value="CoA-dependent acyltransferases"/>
    <property type="match status" value="4"/>
</dbReference>
<feature type="domain" description="Carrier" evidence="6">
    <location>
        <begin position="992"/>
        <end position="1066"/>
    </location>
</feature>
<dbReference type="PROSITE" id="PS00012">
    <property type="entry name" value="PHOSPHOPANTETHEINE"/>
    <property type="match status" value="1"/>
</dbReference>
<evidence type="ECO:0000259" key="6">
    <source>
        <dbReference type="PROSITE" id="PS50075"/>
    </source>
</evidence>
<dbReference type="InterPro" id="IPR001242">
    <property type="entry name" value="Condensation_dom"/>
</dbReference>
<dbReference type="EMBL" id="JBHUMF010000002">
    <property type="protein sequence ID" value="MFD2679425.1"/>
    <property type="molecule type" value="Genomic_DNA"/>
</dbReference>
<dbReference type="InterPro" id="IPR000873">
    <property type="entry name" value="AMP-dep_synth/lig_dom"/>
</dbReference>
<dbReference type="Gene3D" id="3.30.559.30">
    <property type="entry name" value="Nonribosomal peptide synthetase, condensation domain"/>
    <property type="match status" value="2"/>
</dbReference>
<comment type="similarity">
    <text evidence="2">Belongs to the ATP-dependent AMP-binding enzyme family.</text>
</comment>
<dbReference type="InterPro" id="IPR036736">
    <property type="entry name" value="ACP-like_sf"/>
</dbReference>
<dbReference type="Gene3D" id="3.30.300.30">
    <property type="match status" value="1"/>
</dbReference>
<dbReference type="Gene3D" id="2.30.38.10">
    <property type="entry name" value="Luciferase, Domain 3"/>
    <property type="match status" value="1"/>
</dbReference>
<keyword evidence="3" id="KW-0596">Phosphopantetheine</keyword>
<dbReference type="RefSeq" id="WP_377932050.1">
    <property type="nucleotide sequence ID" value="NZ_JBHUMF010000002.1"/>
</dbReference>
<evidence type="ECO:0000313" key="7">
    <source>
        <dbReference type="EMBL" id="MFD2679425.1"/>
    </source>
</evidence>
<dbReference type="InterPro" id="IPR025110">
    <property type="entry name" value="AMP-bd_C"/>
</dbReference>
<evidence type="ECO:0000256" key="3">
    <source>
        <dbReference type="ARBA" id="ARBA00022450"/>
    </source>
</evidence>
<protein>
    <submittedName>
        <fullName evidence="7">Amino acid adenylation domain-containing protein</fullName>
    </submittedName>
</protein>
<dbReference type="PANTHER" id="PTHR45398">
    <property type="match status" value="1"/>
</dbReference>
<accession>A0ABW5RM18</accession>
<evidence type="ECO:0000256" key="5">
    <source>
        <dbReference type="ARBA" id="ARBA00023194"/>
    </source>
</evidence>
<dbReference type="PROSITE" id="PS00455">
    <property type="entry name" value="AMP_BINDING"/>
    <property type="match status" value="1"/>
</dbReference>
<organism evidence="7 8">
    <name type="scientific">Bacillus seohaeanensis</name>
    <dbReference type="NCBI Taxonomy" id="284580"/>
    <lineage>
        <taxon>Bacteria</taxon>
        <taxon>Bacillati</taxon>
        <taxon>Bacillota</taxon>
        <taxon>Bacilli</taxon>
        <taxon>Bacillales</taxon>
        <taxon>Bacillaceae</taxon>
        <taxon>Bacillus</taxon>
    </lineage>
</organism>
<dbReference type="Pfam" id="PF13193">
    <property type="entry name" value="AMP-binding_C"/>
    <property type="match status" value="1"/>
</dbReference>
<reference evidence="8" key="1">
    <citation type="journal article" date="2019" name="Int. J. Syst. Evol. Microbiol.">
        <title>The Global Catalogue of Microorganisms (GCM) 10K type strain sequencing project: providing services to taxonomists for standard genome sequencing and annotation.</title>
        <authorList>
            <consortium name="The Broad Institute Genomics Platform"/>
            <consortium name="The Broad Institute Genome Sequencing Center for Infectious Disease"/>
            <person name="Wu L."/>
            <person name="Ma J."/>
        </authorList>
    </citation>
    <scope>NUCLEOTIDE SEQUENCE [LARGE SCALE GENOMIC DNA]</scope>
    <source>
        <strain evidence="8">KCTC 3913</strain>
    </source>
</reference>
<evidence type="ECO:0000256" key="4">
    <source>
        <dbReference type="ARBA" id="ARBA00022553"/>
    </source>
</evidence>
<evidence type="ECO:0000256" key="2">
    <source>
        <dbReference type="ARBA" id="ARBA00006432"/>
    </source>
</evidence>
<dbReference type="Gene3D" id="3.40.50.980">
    <property type="match status" value="2"/>
</dbReference>
<keyword evidence="4" id="KW-0597">Phosphoprotein</keyword>
<dbReference type="PANTHER" id="PTHR45398:SF1">
    <property type="entry name" value="ENZYME, PUTATIVE (JCVI)-RELATED"/>
    <property type="match status" value="1"/>
</dbReference>
<dbReference type="Pfam" id="PF00668">
    <property type="entry name" value="Condensation"/>
    <property type="match status" value="2"/>
</dbReference>
<keyword evidence="8" id="KW-1185">Reference proteome</keyword>
<dbReference type="Pfam" id="PF00501">
    <property type="entry name" value="AMP-binding"/>
    <property type="match status" value="1"/>
</dbReference>
<dbReference type="Proteomes" id="UP001597506">
    <property type="component" value="Unassembled WGS sequence"/>
</dbReference>
<dbReference type="InterPro" id="IPR009081">
    <property type="entry name" value="PP-bd_ACP"/>
</dbReference>
<dbReference type="Pfam" id="PF00550">
    <property type="entry name" value="PP-binding"/>
    <property type="match status" value="1"/>
</dbReference>
<dbReference type="Gene3D" id="1.10.1200.10">
    <property type="entry name" value="ACP-like"/>
    <property type="match status" value="1"/>
</dbReference>
<keyword evidence="5" id="KW-0045">Antibiotic biosynthesis</keyword>
<dbReference type="InterPro" id="IPR045851">
    <property type="entry name" value="AMP-bd_C_sf"/>
</dbReference>
<dbReference type="InterPro" id="IPR006162">
    <property type="entry name" value="Ppantetheine_attach_site"/>
</dbReference>
<dbReference type="InterPro" id="IPR010071">
    <property type="entry name" value="AA_adenyl_dom"/>
</dbReference>
<dbReference type="Gene3D" id="3.30.559.10">
    <property type="entry name" value="Chloramphenicol acetyltransferase-like domain"/>
    <property type="match status" value="2"/>
</dbReference>
<dbReference type="SUPFAM" id="SSF56801">
    <property type="entry name" value="Acetyl-CoA synthetase-like"/>
    <property type="match status" value="1"/>
</dbReference>
<proteinExistence type="inferred from homology"/>
<dbReference type="NCBIfam" id="TIGR01733">
    <property type="entry name" value="AA-adenyl-dom"/>
    <property type="match status" value="1"/>
</dbReference>
<dbReference type="CDD" id="cd05930">
    <property type="entry name" value="A_NRPS"/>
    <property type="match status" value="1"/>
</dbReference>
<dbReference type="CDD" id="cd19531">
    <property type="entry name" value="LCL_NRPS-like"/>
    <property type="match status" value="1"/>
</dbReference>
<dbReference type="InterPro" id="IPR023213">
    <property type="entry name" value="CAT-like_dom_sf"/>
</dbReference>
<dbReference type="NCBIfam" id="TIGR01720">
    <property type="entry name" value="NRPS-para261"/>
    <property type="match status" value="1"/>
</dbReference>
<gene>
    <name evidence="7" type="ORF">ACFSUL_01540</name>
</gene>
<evidence type="ECO:0000313" key="8">
    <source>
        <dbReference type="Proteomes" id="UP001597506"/>
    </source>
</evidence>
<dbReference type="InterPro" id="IPR020845">
    <property type="entry name" value="AMP-binding_CS"/>
</dbReference>